<dbReference type="EMBL" id="JYDH01000264">
    <property type="protein sequence ID" value="KRY27307.1"/>
    <property type="molecule type" value="Genomic_DNA"/>
</dbReference>
<dbReference type="Proteomes" id="UP000054776">
    <property type="component" value="Unassembled WGS sequence"/>
</dbReference>
<dbReference type="InParanoid" id="A0A0V1ARA5"/>
<evidence type="ECO:0000313" key="1">
    <source>
        <dbReference type="EMBL" id="KRY27307.1"/>
    </source>
</evidence>
<proteinExistence type="predicted"/>
<organism evidence="1 2">
    <name type="scientific">Trichinella spiralis</name>
    <name type="common">Trichina worm</name>
    <dbReference type="NCBI Taxonomy" id="6334"/>
    <lineage>
        <taxon>Eukaryota</taxon>
        <taxon>Metazoa</taxon>
        <taxon>Ecdysozoa</taxon>
        <taxon>Nematoda</taxon>
        <taxon>Enoplea</taxon>
        <taxon>Dorylaimia</taxon>
        <taxon>Trichinellida</taxon>
        <taxon>Trichinellidae</taxon>
        <taxon>Trichinella</taxon>
    </lineage>
</organism>
<sequence>MNFNSGRLHDMLIMQIAIVSLQVSERNLTDSMPKVYDEQKLAASASVEKQLLMGDFLMY</sequence>
<accession>A0A0V1ARA5</accession>
<dbReference type="AlphaFoldDB" id="A0A0V1ARA5"/>
<protein>
    <submittedName>
        <fullName evidence="1">Uncharacterized protein</fullName>
    </submittedName>
</protein>
<keyword evidence="2" id="KW-1185">Reference proteome</keyword>
<evidence type="ECO:0000313" key="2">
    <source>
        <dbReference type="Proteomes" id="UP000054776"/>
    </source>
</evidence>
<dbReference type="OrthoDB" id="10471681at2759"/>
<comment type="caution">
    <text evidence="1">The sequence shown here is derived from an EMBL/GenBank/DDBJ whole genome shotgun (WGS) entry which is preliminary data.</text>
</comment>
<gene>
    <name evidence="1" type="ORF">T01_5574</name>
</gene>
<name>A0A0V1ARA5_TRISP</name>
<reference evidence="1 2" key="1">
    <citation type="submission" date="2015-01" db="EMBL/GenBank/DDBJ databases">
        <title>Evolution of Trichinella species and genotypes.</title>
        <authorList>
            <person name="Korhonen P.K."/>
            <person name="Edoardo P."/>
            <person name="Giuseppe L.R."/>
            <person name="Gasser R.B."/>
        </authorList>
    </citation>
    <scope>NUCLEOTIDE SEQUENCE [LARGE SCALE GENOMIC DNA]</scope>
    <source>
        <strain evidence="1">ISS3</strain>
    </source>
</reference>